<proteinExistence type="predicted"/>
<keyword evidence="3" id="KW-1185">Reference proteome</keyword>
<evidence type="ECO:0000256" key="1">
    <source>
        <dbReference type="SAM" id="Phobius"/>
    </source>
</evidence>
<keyword evidence="1" id="KW-0812">Transmembrane</keyword>
<accession>A0A4U2YRX5</accession>
<evidence type="ECO:0008006" key="4">
    <source>
        <dbReference type="Google" id="ProtNLM"/>
    </source>
</evidence>
<dbReference type="OrthoDB" id="3787064at2"/>
<dbReference type="Proteomes" id="UP000307808">
    <property type="component" value="Unassembled WGS sequence"/>
</dbReference>
<name>A0A4U2YRX5_9ACTN</name>
<gene>
    <name evidence="2" type="ORF">FC770_03235</name>
</gene>
<dbReference type="AlphaFoldDB" id="A0A4U2YRX5"/>
<evidence type="ECO:0000313" key="3">
    <source>
        <dbReference type="Proteomes" id="UP000307808"/>
    </source>
</evidence>
<dbReference type="EMBL" id="SZPY01000001">
    <property type="protein sequence ID" value="TKI64187.1"/>
    <property type="molecule type" value="Genomic_DNA"/>
</dbReference>
<keyword evidence="1" id="KW-1133">Transmembrane helix</keyword>
<dbReference type="InterPro" id="IPR008993">
    <property type="entry name" value="TIMP-like_OB-fold"/>
</dbReference>
<evidence type="ECO:0000313" key="2">
    <source>
        <dbReference type="EMBL" id="TKI64187.1"/>
    </source>
</evidence>
<dbReference type="SUPFAM" id="SSF50242">
    <property type="entry name" value="TIMP-like"/>
    <property type="match status" value="1"/>
</dbReference>
<reference evidence="2 3" key="1">
    <citation type="submission" date="2019-04" db="EMBL/GenBank/DDBJ databases">
        <authorList>
            <person name="Dong K."/>
        </authorList>
    </citation>
    <scope>NUCLEOTIDE SEQUENCE [LARGE SCALE GENOMIC DNA]</scope>
    <source>
        <strain evidence="3">dk3543</strain>
    </source>
</reference>
<feature type="transmembrane region" description="Helical" evidence="1">
    <location>
        <begin position="182"/>
        <end position="203"/>
    </location>
</feature>
<keyword evidence="1" id="KW-0472">Membrane</keyword>
<sequence length="209" mass="21925">MPRTDRVSRPLHGDRVRAIPRAGLSLLLAALVALVASAGILAVQAPAQAACSCKTQDLKKLTKRADVVYTGVVQGTSTSSDGKQQLQVVAQRLFKGELSSARVTVTNSLGSSCSLGEPKEGDRWLFLTTTAATTTSCAGTRPLRPRDLAVVQRSLGVGERLPEPDPEKAVRTKVEKSAPDDFARLAAPGAAAILLGLLGLAVVGRVNRH</sequence>
<dbReference type="RefSeq" id="WP_137064647.1">
    <property type="nucleotide sequence ID" value="NZ_CP040748.1"/>
</dbReference>
<comment type="caution">
    <text evidence="2">The sequence shown here is derived from an EMBL/GenBank/DDBJ whole genome shotgun (WGS) entry which is preliminary data.</text>
</comment>
<protein>
    <recommendedName>
        <fullName evidence="4">Netrin module non-TIMP type domain-containing protein</fullName>
    </recommendedName>
</protein>
<organism evidence="2 3">
    <name type="scientific">Nocardioides jishulii</name>
    <dbReference type="NCBI Taxonomy" id="2575440"/>
    <lineage>
        <taxon>Bacteria</taxon>
        <taxon>Bacillati</taxon>
        <taxon>Actinomycetota</taxon>
        <taxon>Actinomycetes</taxon>
        <taxon>Propionibacteriales</taxon>
        <taxon>Nocardioidaceae</taxon>
        <taxon>Nocardioides</taxon>
    </lineage>
</organism>